<sequence length="397" mass="46184">MSNTVTDFSAKEPALGYFYQFLYSLFRLIKSKNTEASIRIECLDDIDIIDDSLNLVQTKLHIKSVANLSDSSPDFWKSLRVWADNIENERIDLDNTTFTLVTTANISESSFLNYFSKTKNRKETLFTESEILNKLIIVAENSTSATNKKGYELFLSLTEENQLKLINNISIIDASLSVDKLMEEIKHELRFTVFTDKLPQLTDRVIGNWMVFGVKHLTNRIPEITYKQLHSIILDISNSFKEENLPNDFLDEIKVTDEEAKSLGTKTFIKQLEIISLKTTSRLVKNAISDFRRAYEQRSRWIREQLININEEEAYEKELVQKWNSLFAVLEDKCDGINDDEELKNLSKVFYTSLFVEKPPSIYIKKNFTSEYLIRGSYHILSDKKIIGWHPKFEDLL</sequence>
<dbReference type="RefSeq" id="WP_143067820.1">
    <property type="nucleotide sequence ID" value="NZ_FORM01000007.1"/>
</dbReference>
<reference evidence="3" key="1">
    <citation type="submission" date="2016-10" db="EMBL/GenBank/DDBJ databases">
        <authorList>
            <person name="Varghese N."/>
            <person name="Submissions S."/>
        </authorList>
    </citation>
    <scope>NUCLEOTIDE SEQUENCE [LARGE SCALE GENOMIC DNA]</scope>
    <source>
        <strain evidence="3">DSM 28881</strain>
    </source>
</reference>
<proteinExistence type="predicted"/>
<gene>
    <name evidence="2" type="ORF">SAMN05443431_107175</name>
</gene>
<protein>
    <recommendedName>
        <fullName evidence="1">ABC-three component systems C-terminal domain-containing protein</fullName>
    </recommendedName>
</protein>
<dbReference type="STRING" id="1144750.SAMN05443431_107175"/>
<evidence type="ECO:0000313" key="3">
    <source>
        <dbReference type="Proteomes" id="UP000199559"/>
    </source>
</evidence>
<name>A0A1I3RA36_9FLAO</name>
<dbReference type="Pfam" id="PF20283">
    <property type="entry name" value="CTD7"/>
    <property type="match status" value="1"/>
</dbReference>
<feature type="domain" description="ABC-three component systems C-terminal" evidence="1">
    <location>
        <begin position="268"/>
        <end position="397"/>
    </location>
</feature>
<evidence type="ECO:0000313" key="2">
    <source>
        <dbReference type="EMBL" id="SFJ42652.1"/>
    </source>
</evidence>
<organism evidence="2 3">
    <name type="scientific">Olleya namhaensis</name>
    <dbReference type="NCBI Taxonomy" id="1144750"/>
    <lineage>
        <taxon>Bacteria</taxon>
        <taxon>Pseudomonadati</taxon>
        <taxon>Bacteroidota</taxon>
        <taxon>Flavobacteriia</taxon>
        <taxon>Flavobacteriales</taxon>
        <taxon>Flavobacteriaceae</taxon>
    </lineage>
</organism>
<dbReference type="AlphaFoldDB" id="A0A1I3RA36"/>
<evidence type="ECO:0000259" key="1">
    <source>
        <dbReference type="Pfam" id="PF20283"/>
    </source>
</evidence>
<dbReference type="EMBL" id="FORM01000007">
    <property type="protein sequence ID" value="SFJ42652.1"/>
    <property type="molecule type" value="Genomic_DNA"/>
</dbReference>
<keyword evidence="3" id="KW-1185">Reference proteome</keyword>
<accession>A0A1I3RA36</accession>
<dbReference type="InterPro" id="IPR046913">
    <property type="entry name" value="ABC-3C_CTD7"/>
</dbReference>
<dbReference type="Proteomes" id="UP000199559">
    <property type="component" value="Unassembled WGS sequence"/>
</dbReference>